<evidence type="ECO:0000313" key="13">
    <source>
        <dbReference type="EMBL" id="MFC5993641.1"/>
    </source>
</evidence>
<evidence type="ECO:0000256" key="7">
    <source>
        <dbReference type="ARBA" id="ARBA00023014"/>
    </source>
</evidence>
<keyword evidence="8" id="KW-0805">Transcription regulation</keyword>
<dbReference type="Proteomes" id="UP001596302">
    <property type="component" value="Unassembled WGS sequence"/>
</dbReference>
<comment type="similarity">
    <text evidence="3">Belongs to the WhiB family.</text>
</comment>
<keyword evidence="10" id="KW-1015">Disulfide bond</keyword>
<keyword evidence="14" id="KW-1185">Reference proteome</keyword>
<evidence type="ECO:0000256" key="9">
    <source>
        <dbReference type="ARBA" id="ARBA00023125"/>
    </source>
</evidence>
<dbReference type="InterPro" id="IPR003482">
    <property type="entry name" value="Whib"/>
</dbReference>
<evidence type="ECO:0000256" key="8">
    <source>
        <dbReference type="ARBA" id="ARBA00023015"/>
    </source>
</evidence>
<keyword evidence="4" id="KW-0004">4Fe-4S</keyword>
<evidence type="ECO:0000256" key="10">
    <source>
        <dbReference type="ARBA" id="ARBA00023157"/>
    </source>
</evidence>
<evidence type="ECO:0000256" key="6">
    <source>
        <dbReference type="ARBA" id="ARBA00023004"/>
    </source>
</evidence>
<gene>
    <name evidence="13" type="ORF">ACFQE5_05370</name>
</gene>
<comment type="subcellular location">
    <subcellularLocation>
        <location evidence="2">Cytoplasm</location>
    </subcellularLocation>
</comment>
<reference evidence="14" key="1">
    <citation type="journal article" date="2019" name="Int. J. Syst. Evol. Microbiol.">
        <title>The Global Catalogue of Microorganisms (GCM) 10K type strain sequencing project: providing services to taxonomists for standard genome sequencing and annotation.</title>
        <authorList>
            <consortium name="The Broad Institute Genomics Platform"/>
            <consortium name="The Broad Institute Genome Sequencing Center for Infectious Disease"/>
            <person name="Wu L."/>
            <person name="Ma J."/>
        </authorList>
    </citation>
    <scope>NUCLEOTIDE SEQUENCE [LARGE SCALE GENOMIC DNA]</scope>
    <source>
        <strain evidence="14">CCM 8391</strain>
    </source>
</reference>
<keyword evidence="11" id="KW-0804">Transcription</keyword>
<dbReference type="PANTHER" id="PTHR38839">
    <property type="entry name" value="TRANSCRIPTIONAL REGULATOR WHID-RELATED"/>
    <property type="match status" value="1"/>
</dbReference>
<name>A0ABW1IYR7_9PSEU</name>
<dbReference type="Pfam" id="PF02467">
    <property type="entry name" value="Whib"/>
    <property type="match status" value="1"/>
</dbReference>
<keyword evidence="9" id="KW-0238">DNA-binding</keyword>
<evidence type="ECO:0000259" key="12">
    <source>
        <dbReference type="PROSITE" id="PS51674"/>
    </source>
</evidence>
<keyword evidence="5" id="KW-0479">Metal-binding</keyword>
<organism evidence="13 14">
    <name type="scientific">Pseudonocardia hispaniensis</name>
    <dbReference type="NCBI Taxonomy" id="904933"/>
    <lineage>
        <taxon>Bacteria</taxon>
        <taxon>Bacillati</taxon>
        <taxon>Actinomycetota</taxon>
        <taxon>Actinomycetes</taxon>
        <taxon>Pseudonocardiales</taxon>
        <taxon>Pseudonocardiaceae</taxon>
        <taxon>Pseudonocardia</taxon>
    </lineage>
</organism>
<proteinExistence type="inferred from homology"/>
<feature type="domain" description="4Fe-4S Wbl-type" evidence="12">
    <location>
        <begin position="13"/>
        <end position="80"/>
    </location>
</feature>
<dbReference type="EMBL" id="JBHSQW010000010">
    <property type="protein sequence ID" value="MFC5993641.1"/>
    <property type="molecule type" value="Genomic_DNA"/>
</dbReference>
<sequence length="115" mass="11975">MIHESSGRGWRAACATPGIDPEIFYPIDTGPAGAQAVARAKQVCAGCRVRAECLADVMASEDPAERWGVTGGLSADERSALFARDRHPAPVLVPAAGVQLGLFDLTNTTARRGAA</sequence>
<evidence type="ECO:0000256" key="5">
    <source>
        <dbReference type="ARBA" id="ARBA00022723"/>
    </source>
</evidence>
<keyword evidence="7" id="KW-0411">Iron-sulfur</keyword>
<evidence type="ECO:0000256" key="4">
    <source>
        <dbReference type="ARBA" id="ARBA00022485"/>
    </source>
</evidence>
<dbReference type="RefSeq" id="WP_379583446.1">
    <property type="nucleotide sequence ID" value="NZ_JBHSQW010000010.1"/>
</dbReference>
<keyword evidence="6" id="KW-0408">Iron</keyword>
<dbReference type="PROSITE" id="PS51674">
    <property type="entry name" value="4FE4S_WBL"/>
    <property type="match status" value="1"/>
</dbReference>
<protein>
    <submittedName>
        <fullName evidence="13">WhiB family transcriptional regulator</fullName>
    </submittedName>
</protein>
<evidence type="ECO:0000256" key="3">
    <source>
        <dbReference type="ARBA" id="ARBA00006597"/>
    </source>
</evidence>
<comment type="cofactor">
    <cofactor evidence="1">
        <name>[4Fe-4S] cluster</name>
        <dbReference type="ChEBI" id="CHEBI:49883"/>
    </cofactor>
</comment>
<evidence type="ECO:0000256" key="2">
    <source>
        <dbReference type="ARBA" id="ARBA00004496"/>
    </source>
</evidence>
<evidence type="ECO:0000256" key="1">
    <source>
        <dbReference type="ARBA" id="ARBA00001966"/>
    </source>
</evidence>
<dbReference type="InterPro" id="IPR034768">
    <property type="entry name" value="4FE4S_WBL"/>
</dbReference>
<evidence type="ECO:0000313" key="14">
    <source>
        <dbReference type="Proteomes" id="UP001596302"/>
    </source>
</evidence>
<evidence type="ECO:0000256" key="11">
    <source>
        <dbReference type="ARBA" id="ARBA00023163"/>
    </source>
</evidence>
<accession>A0ABW1IYR7</accession>
<comment type="caution">
    <text evidence="13">The sequence shown here is derived from an EMBL/GenBank/DDBJ whole genome shotgun (WGS) entry which is preliminary data.</text>
</comment>